<keyword evidence="2" id="KW-1185">Reference proteome</keyword>
<evidence type="ECO:0000313" key="1">
    <source>
        <dbReference type="EMBL" id="KAK1684695.1"/>
    </source>
</evidence>
<protein>
    <submittedName>
        <fullName evidence="1">Uncharacterized protein</fullName>
    </submittedName>
</protein>
<reference evidence="1" key="1">
    <citation type="submission" date="2023-07" db="EMBL/GenBank/DDBJ databases">
        <title>A chromosome-level genome assembly of Lolium multiflorum.</title>
        <authorList>
            <person name="Chen Y."/>
            <person name="Copetti D."/>
            <person name="Kolliker R."/>
            <person name="Studer B."/>
        </authorList>
    </citation>
    <scope>NUCLEOTIDE SEQUENCE</scope>
    <source>
        <strain evidence="1">02402/16</strain>
        <tissue evidence="1">Leaf</tissue>
    </source>
</reference>
<dbReference type="Proteomes" id="UP001231189">
    <property type="component" value="Unassembled WGS sequence"/>
</dbReference>
<comment type="caution">
    <text evidence="1">The sequence shown here is derived from an EMBL/GenBank/DDBJ whole genome shotgun (WGS) entry which is preliminary data.</text>
</comment>
<accession>A0AAD8TKK7</accession>
<proteinExistence type="predicted"/>
<organism evidence="1 2">
    <name type="scientific">Lolium multiflorum</name>
    <name type="common">Italian ryegrass</name>
    <name type="synonym">Lolium perenne subsp. multiflorum</name>
    <dbReference type="NCBI Taxonomy" id="4521"/>
    <lineage>
        <taxon>Eukaryota</taxon>
        <taxon>Viridiplantae</taxon>
        <taxon>Streptophyta</taxon>
        <taxon>Embryophyta</taxon>
        <taxon>Tracheophyta</taxon>
        <taxon>Spermatophyta</taxon>
        <taxon>Magnoliopsida</taxon>
        <taxon>Liliopsida</taxon>
        <taxon>Poales</taxon>
        <taxon>Poaceae</taxon>
        <taxon>BOP clade</taxon>
        <taxon>Pooideae</taxon>
        <taxon>Poodae</taxon>
        <taxon>Poeae</taxon>
        <taxon>Poeae Chloroplast Group 2 (Poeae type)</taxon>
        <taxon>Loliodinae</taxon>
        <taxon>Loliinae</taxon>
        <taxon>Lolium</taxon>
    </lineage>
</organism>
<sequence>MENYSSSWETAALMEMAVVSMKKPSGHFPVPRRRGTETLSPDLGFAMAAARMVSRSTLAPEFLVFRRTTLRHQQPSRVP</sequence>
<gene>
    <name evidence="1" type="ORF">QYE76_045543</name>
</gene>
<name>A0AAD8TKK7_LOLMU</name>
<evidence type="ECO:0000313" key="2">
    <source>
        <dbReference type="Proteomes" id="UP001231189"/>
    </source>
</evidence>
<dbReference type="AlphaFoldDB" id="A0AAD8TKK7"/>
<dbReference type="EMBL" id="JAUUTY010000002">
    <property type="protein sequence ID" value="KAK1684695.1"/>
    <property type="molecule type" value="Genomic_DNA"/>
</dbReference>